<proteinExistence type="predicted"/>
<dbReference type="AlphaFoldDB" id="A0A2P7BQA7"/>
<accession>A0A2P7BQA7</accession>
<keyword evidence="2" id="KW-1185">Reference proteome</keyword>
<protein>
    <submittedName>
        <fullName evidence="1">Uncharacterized protein</fullName>
    </submittedName>
</protein>
<dbReference type="EMBL" id="PGGO01000008">
    <property type="protein sequence ID" value="PSH68622.1"/>
    <property type="molecule type" value="Genomic_DNA"/>
</dbReference>
<reference evidence="2" key="1">
    <citation type="submission" date="2017-11" db="EMBL/GenBank/DDBJ databases">
        <authorList>
            <person name="Kuznetsova I."/>
            <person name="Sazanova A."/>
            <person name="Chirak E."/>
            <person name="Safronova V."/>
            <person name="Willems A."/>
        </authorList>
    </citation>
    <scope>NUCLEOTIDE SEQUENCE [LARGE SCALE GENOMIC DNA]</scope>
    <source>
        <strain evidence="2">STM 196</strain>
    </source>
</reference>
<dbReference type="RefSeq" id="WP_106711476.1">
    <property type="nucleotide sequence ID" value="NZ_PGGO01000008.1"/>
</dbReference>
<gene>
    <name evidence="1" type="ORF">CU102_12745</name>
</gene>
<dbReference type="OrthoDB" id="8420636at2"/>
<organism evidence="1 2">
    <name type="scientific">Phyllobacterium brassicacearum</name>
    <dbReference type="NCBI Taxonomy" id="314235"/>
    <lineage>
        <taxon>Bacteria</taxon>
        <taxon>Pseudomonadati</taxon>
        <taxon>Pseudomonadota</taxon>
        <taxon>Alphaproteobacteria</taxon>
        <taxon>Hyphomicrobiales</taxon>
        <taxon>Phyllobacteriaceae</taxon>
        <taxon>Phyllobacterium</taxon>
    </lineage>
</organism>
<dbReference type="Proteomes" id="UP000241444">
    <property type="component" value="Unassembled WGS sequence"/>
</dbReference>
<evidence type="ECO:0000313" key="1">
    <source>
        <dbReference type="EMBL" id="PSH68622.1"/>
    </source>
</evidence>
<sequence length="138" mass="15091">MAKNEAGTAPFDLASLDTVVQAQEQGIEVDIKGVDGKTPLGFSIRVAGPDSERYRKAVDAITDEYLDREDAGPTTAAELDRRGLLILSKVVISWGSITLDGADLTCTEENARKLFSRFRFIREQVERKAGKRAAFTKG</sequence>
<comment type="caution">
    <text evidence="1">The sequence shown here is derived from an EMBL/GenBank/DDBJ whole genome shotgun (WGS) entry which is preliminary data.</text>
</comment>
<evidence type="ECO:0000313" key="2">
    <source>
        <dbReference type="Proteomes" id="UP000241444"/>
    </source>
</evidence>
<name>A0A2P7BQA7_9HYPH</name>